<dbReference type="AlphaFoldDB" id="A0A8J2KMP0"/>
<dbReference type="Proteomes" id="UP000708208">
    <property type="component" value="Unassembled WGS sequence"/>
</dbReference>
<sequence length="109" mass="11490">MATQEEASIILVSSLGGVEILMPASGSSYRSLRSFILGAPVEALLFPSSCPTQARKGQSDSITIKPQRRSIGSSPPRDEADSGDTSKYYDDSPAFPASSASGTRLIDHL</sequence>
<comment type="caution">
    <text evidence="2">The sequence shown here is derived from an EMBL/GenBank/DDBJ whole genome shotgun (WGS) entry which is preliminary data.</text>
</comment>
<evidence type="ECO:0000256" key="1">
    <source>
        <dbReference type="SAM" id="MobiDB-lite"/>
    </source>
</evidence>
<organism evidence="2 3">
    <name type="scientific">Allacma fusca</name>
    <dbReference type="NCBI Taxonomy" id="39272"/>
    <lineage>
        <taxon>Eukaryota</taxon>
        <taxon>Metazoa</taxon>
        <taxon>Ecdysozoa</taxon>
        <taxon>Arthropoda</taxon>
        <taxon>Hexapoda</taxon>
        <taxon>Collembola</taxon>
        <taxon>Symphypleona</taxon>
        <taxon>Sminthuridae</taxon>
        <taxon>Allacma</taxon>
    </lineage>
</organism>
<keyword evidence="3" id="KW-1185">Reference proteome</keyword>
<reference evidence="2" key="1">
    <citation type="submission" date="2021-06" db="EMBL/GenBank/DDBJ databases">
        <authorList>
            <person name="Hodson N. C."/>
            <person name="Mongue J. A."/>
            <person name="Jaron S. K."/>
        </authorList>
    </citation>
    <scope>NUCLEOTIDE SEQUENCE</scope>
</reference>
<feature type="compositionally biased region" description="Polar residues" evidence="1">
    <location>
        <begin position="50"/>
        <end position="64"/>
    </location>
</feature>
<protein>
    <submittedName>
        <fullName evidence="2">Uncharacterized protein</fullName>
    </submittedName>
</protein>
<feature type="region of interest" description="Disordered" evidence="1">
    <location>
        <begin position="50"/>
        <end position="109"/>
    </location>
</feature>
<gene>
    <name evidence="2" type="ORF">AFUS01_LOCUS26508</name>
</gene>
<evidence type="ECO:0000313" key="3">
    <source>
        <dbReference type="Proteomes" id="UP000708208"/>
    </source>
</evidence>
<dbReference type="EMBL" id="CAJVCH010354462">
    <property type="protein sequence ID" value="CAG7815859.1"/>
    <property type="molecule type" value="Genomic_DNA"/>
</dbReference>
<name>A0A8J2KMP0_9HEXA</name>
<feature type="compositionally biased region" description="Low complexity" evidence="1">
    <location>
        <begin position="92"/>
        <end position="101"/>
    </location>
</feature>
<evidence type="ECO:0000313" key="2">
    <source>
        <dbReference type="EMBL" id="CAG7815859.1"/>
    </source>
</evidence>
<proteinExistence type="predicted"/>
<accession>A0A8J2KMP0</accession>